<dbReference type="InterPro" id="IPR001087">
    <property type="entry name" value="GDSL"/>
</dbReference>
<protein>
    <submittedName>
        <fullName evidence="3">Uncharacterized protein</fullName>
    </submittedName>
</protein>
<dbReference type="OMA" id="VPIDRYK"/>
<proteinExistence type="evidence at transcript level"/>
<dbReference type="Pfam" id="PF00657">
    <property type="entry name" value="Lipase_GDSL"/>
    <property type="match status" value="1"/>
</dbReference>
<sequence>MVGPRRPLFVLFGSSIVQYSFANGGWGAALADIYARKADILVRGYSAWNSRRALQVIDQIFPKDAIEQPSLIIVYFGGNDSVGPHTSGLGPHVPLSEYIDNMRKIATYLKELSESTRLIFLSCPPINEDMLNNDSSSILSPIVRTNEASRHYSEACIEVCKDMDLKVVDLWSAIQTRPDWRTSCFTDGIHFSAEGSVIVVEEILKVLKEAEWEPSLHWKSIPAEFGESSPYDVVASDNKSTVNVSEFTFHREKQWD</sequence>
<evidence type="ECO:0000313" key="3">
    <source>
        <dbReference type="EMBL" id="ABR17194.1"/>
    </source>
</evidence>
<organism evidence="3">
    <name type="scientific">Picea sitchensis</name>
    <name type="common">Sitka spruce</name>
    <name type="synonym">Pinus sitchensis</name>
    <dbReference type="NCBI Taxonomy" id="3332"/>
    <lineage>
        <taxon>Eukaryota</taxon>
        <taxon>Viridiplantae</taxon>
        <taxon>Streptophyta</taxon>
        <taxon>Embryophyta</taxon>
        <taxon>Tracheophyta</taxon>
        <taxon>Spermatophyta</taxon>
        <taxon>Pinopsida</taxon>
        <taxon>Pinidae</taxon>
        <taxon>Conifers I</taxon>
        <taxon>Pinales</taxon>
        <taxon>Pinaceae</taxon>
        <taxon>Picea</taxon>
    </lineage>
</organism>
<dbReference type="PANTHER" id="PTHR14209:SF9">
    <property type="entry name" value="GDSL ESTERASE_LIPASE CPRD49"/>
    <property type="match status" value="1"/>
</dbReference>
<dbReference type="GO" id="GO:0016788">
    <property type="term" value="F:hydrolase activity, acting on ester bonds"/>
    <property type="evidence" value="ECO:0007669"/>
    <property type="project" value="InterPro"/>
</dbReference>
<evidence type="ECO:0000256" key="2">
    <source>
        <dbReference type="ARBA" id="ARBA00022801"/>
    </source>
</evidence>
<reference evidence="3" key="1">
    <citation type="submission" date="2007-06" db="EMBL/GenBank/DDBJ databases">
        <title>Full length cDNA sequences from Sitka Spruce (Picea sitchensis).</title>
        <authorList>
            <person name="Ralph S.G."/>
            <person name="Chun H.E."/>
            <person name="Liao N."/>
            <person name="Ali J."/>
            <person name="Reid K."/>
            <person name="Kolosova N."/>
            <person name="Cooper N."/>
            <person name="Cullis C."/>
            <person name="Jancsik S."/>
            <person name="Moore R."/>
            <person name="Mayo M."/>
            <person name="Wagner S."/>
            <person name="Holt R.A."/>
            <person name="Jones S.J.M."/>
            <person name="Marra M.A."/>
            <person name="Ritland C.E."/>
            <person name="Ritland K."/>
            <person name="Bohlmann J."/>
        </authorList>
    </citation>
    <scope>NUCLEOTIDE SEQUENCE</scope>
    <source>
        <tissue evidence="3">Green portion of the leader tissue</tissue>
    </source>
</reference>
<accession>B8LNG4</accession>
<dbReference type="EMBL" id="EF677368">
    <property type="protein sequence ID" value="ABR17194.1"/>
    <property type="molecule type" value="mRNA"/>
</dbReference>
<dbReference type="CDD" id="cd01838">
    <property type="entry name" value="Isoamyl_acetate_hydrolase_like"/>
    <property type="match status" value="1"/>
</dbReference>
<dbReference type="FunFam" id="3.40.50.1110:FF:000002">
    <property type="entry name" value="isoamyl acetate-hydrolyzing esterase 1 homolog"/>
    <property type="match status" value="1"/>
</dbReference>
<dbReference type="SUPFAM" id="SSF52266">
    <property type="entry name" value="SGNH hydrolase"/>
    <property type="match status" value="1"/>
</dbReference>
<dbReference type="InterPro" id="IPR045136">
    <property type="entry name" value="Iah1-like"/>
</dbReference>
<dbReference type="Gene3D" id="3.40.50.1110">
    <property type="entry name" value="SGNH hydrolase"/>
    <property type="match status" value="1"/>
</dbReference>
<dbReference type="AlphaFoldDB" id="B8LNG4"/>
<name>B8LNG4_PICSI</name>
<dbReference type="InterPro" id="IPR036514">
    <property type="entry name" value="SGNH_hydro_sf"/>
</dbReference>
<dbReference type="PANTHER" id="PTHR14209">
    <property type="entry name" value="ISOAMYL ACETATE-HYDROLYZING ESTERASE 1"/>
    <property type="match status" value="1"/>
</dbReference>
<comment type="similarity">
    <text evidence="1">Belongs to the 'GDSL' lipolytic enzyme family.</text>
</comment>
<keyword evidence="2" id="KW-0378">Hydrolase</keyword>
<evidence type="ECO:0000256" key="1">
    <source>
        <dbReference type="ARBA" id="ARBA00008668"/>
    </source>
</evidence>